<dbReference type="InterPro" id="IPR000477">
    <property type="entry name" value="RT_dom"/>
</dbReference>
<name>A0A8S3RNT5_MYTED</name>
<evidence type="ECO:0000259" key="3">
    <source>
        <dbReference type="PROSITE" id="PS50878"/>
    </source>
</evidence>
<dbReference type="InterPro" id="IPR052055">
    <property type="entry name" value="Hepadnavirus_pol/RT"/>
</dbReference>
<dbReference type="Gene3D" id="1.10.150.130">
    <property type="match status" value="1"/>
</dbReference>
<dbReference type="AlphaFoldDB" id="A0A8S3RNT5"/>
<evidence type="ECO:0000256" key="2">
    <source>
        <dbReference type="ARBA" id="ARBA00023172"/>
    </source>
</evidence>
<dbReference type="PROSITE" id="PS50878">
    <property type="entry name" value="RT_POL"/>
    <property type="match status" value="1"/>
</dbReference>
<proteinExistence type="predicted"/>
<dbReference type="EMBL" id="CAJPWZ010001218">
    <property type="protein sequence ID" value="CAG2209940.1"/>
    <property type="molecule type" value="Genomic_DNA"/>
</dbReference>
<dbReference type="InterPro" id="IPR043502">
    <property type="entry name" value="DNA/RNA_pol_sf"/>
</dbReference>
<dbReference type="InterPro" id="IPR010998">
    <property type="entry name" value="Integrase_recombinase_N"/>
</dbReference>
<keyword evidence="1" id="KW-0238">DNA-binding</keyword>
<dbReference type="PANTHER" id="PTHR33050:SF8">
    <property type="entry name" value="REVERSE TRANSCRIPTASE DOMAIN-CONTAINING PROTEIN"/>
    <property type="match status" value="1"/>
</dbReference>
<evidence type="ECO:0000256" key="1">
    <source>
        <dbReference type="ARBA" id="ARBA00023125"/>
    </source>
</evidence>
<evidence type="ECO:0000259" key="4">
    <source>
        <dbReference type="PROSITE" id="PS51898"/>
    </source>
</evidence>
<keyword evidence="2" id="KW-0233">DNA recombination</keyword>
<dbReference type="InterPro" id="IPR043128">
    <property type="entry name" value="Rev_trsase/Diguanyl_cyclase"/>
</dbReference>
<dbReference type="InterPro" id="IPR011010">
    <property type="entry name" value="DNA_brk_join_enz"/>
</dbReference>
<dbReference type="PANTHER" id="PTHR33050">
    <property type="entry name" value="REVERSE TRANSCRIPTASE DOMAIN-CONTAINING PROTEIN"/>
    <property type="match status" value="1"/>
</dbReference>
<comment type="caution">
    <text evidence="5">The sequence shown here is derived from an EMBL/GenBank/DDBJ whole genome shotgun (WGS) entry which is preliminary data.</text>
</comment>
<evidence type="ECO:0000313" key="6">
    <source>
        <dbReference type="Proteomes" id="UP000683360"/>
    </source>
</evidence>
<feature type="domain" description="Reverse transcriptase" evidence="3">
    <location>
        <begin position="1"/>
        <end position="85"/>
    </location>
</feature>
<dbReference type="GO" id="GO:0015074">
    <property type="term" value="P:DNA integration"/>
    <property type="evidence" value="ECO:0007669"/>
    <property type="project" value="InterPro"/>
</dbReference>
<dbReference type="SUPFAM" id="SSF56349">
    <property type="entry name" value="DNA breaking-rejoining enzymes"/>
    <property type="match status" value="1"/>
</dbReference>
<accession>A0A8S3RNT5</accession>
<dbReference type="InterPro" id="IPR002104">
    <property type="entry name" value="Integrase_catalytic"/>
</dbReference>
<organism evidence="5 6">
    <name type="scientific">Mytilus edulis</name>
    <name type="common">Blue mussel</name>
    <dbReference type="NCBI Taxonomy" id="6550"/>
    <lineage>
        <taxon>Eukaryota</taxon>
        <taxon>Metazoa</taxon>
        <taxon>Spiralia</taxon>
        <taxon>Lophotrochozoa</taxon>
        <taxon>Mollusca</taxon>
        <taxon>Bivalvia</taxon>
        <taxon>Autobranchia</taxon>
        <taxon>Pteriomorphia</taxon>
        <taxon>Mytilida</taxon>
        <taxon>Mytiloidea</taxon>
        <taxon>Mytilidae</taxon>
        <taxon>Mytilinae</taxon>
        <taxon>Mytilus</taxon>
    </lineage>
</organism>
<reference evidence="5" key="1">
    <citation type="submission" date="2021-03" db="EMBL/GenBank/DDBJ databases">
        <authorList>
            <person name="Bekaert M."/>
        </authorList>
    </citation>
    <scope>NUCLEOTIDE SEQUENCE</scope>
</reference>
<protein>
    <recommendedName>
        <fullName evidence="7">Reverse transcriptase domain-containing protein</fullName>
    </recommendedName>
</protein>
<evidence type="ECO:0000313" key="5">
    <source>
        <dbReference type="EMBL" id="CAG2209940.1"/>
    </source>
</evidence>
<dbReference type="Gene3D" id="3.30.70.270">
    <property type="match status" value="1"/>
</dbReference>
<dbReference type="Proteomes" id="UP000683360">
    <property type="component" value="Unassembled WGS sequence"/>
</dbReference>
<dbReference type="CDD" id="cd09275">
    <property type="entry name" value="RNase_HI_RT_DIRS1"/>
    <property type="match status" value="1"/>
</dbReference>
<sequence>MGASASCQLFECFSTALQWILNTKFEINGMSHLLDDFFFVGKAGTNECSIALNTFLALAEKLGVPIKDEKTQTPTTCITIYGIEIDSQSMIARLPQDKIEKVLGLLTKFKVKRKVTLRELQSLLGLLNFACSVIVPGRAFLRRLFDLTLGHTCPHFRITLNSEARADLKAWYEFIFNFNGKSCFLFKQWVSSESLKLYSDAAGVYGGFAAVFGSKWFSGQWPPELKDLHITVKELFPIVLAIEIWGKTLANHKVLLMTDNQAVADIINKTSSKDKNLMKLVRRMVLSAMKFNIHFRAKHIAGKTNVNYQPSTIASYISAISFVHKLNFWSDPTDSFFIKKIIKGAQNLRSSSDNRLPITKEILSKLVAAIPVVVQSPYNQILLRAMMSLAFYCFLRIGEMAVKSESRKNNVIQLSDLNIEFENKVSKRMTVTMRNYKHSDMQPKTISIDKNTSNIACPVIAMSSYLNLVKHNSGPLFQFPCGTPVSYAFFSASLKAVLNFVGLNTQLYKGHSFRIGAATSAAAKGVSLEVIQQMGRWKSNAVKNYIRLHNF</sequence>
<keyword evidence="6" id="KW-1185">Reference proteome</keyword>
<dbReference type="OrthoDB" id="6019648at2759"/>
<gene>
    <name evidence="5" type="ORF">MEDL_24052</name>
</gene>
<dbReference type="Gene3D" id="1.10.443.10">
    <property type="entry name" value="Intergrase catalytic core"/>
    <property type="match status" value="1"/>
</dbReference>
<dbReference type="InterPro" id="IPR013762">
    <property type="entry name" value="Integrase-like_cat_sf"/>
</dbReference>
<feature type="domain" description="Tyr recombinase" evidence="4">
    <location>
        <begin position="353"/>
        <end position="551"/>
    </location>
</feature>
<dbReference type="PROSITE" id="PS51898">
    <property type="entry name" value="TYR_RECOMBINASE"/>
    <property type="match status" value="1"/>
</dbReference>
<dbReference type="GO" id="GO:0003677">
    <property type="term" value="F:DNA binding"/>
    <property type="evidence" value="ECO:0007669"/>
    <property type="project" value="UniProtKB-KW"/>
</dbReference>
<dbReference type="SUPFAM" id="SSF56672">
    <property type="entry name" value="DNA/RNA polymerases"/>
    <property type="match status" value="1"/>
</dbReference>
<dbReference type="GO" id="GO:0006310">
    <property type="term" value="P:DNA recombination"/>
    <property type="evidence" value="ECO:0007669"/>
    <property type="project" value="UniProtKB-KW"/>
</dbReference>
<evidence type="ECO:0008006" key="7">
    <source>
        <dbReference type="Google" id="ProtNLM"/>
    </source>
</evidence>